<dbReference type="SUPFAM" id="SSF48452">
    <property type="entry name" value="TPR-like"/>
    <property type="match status" value="1"/>
</dbReference>
<dbReference type="OrthoDB" id="979271at2"/>
<gene>
    <name evidence="2" type="ORF">D778_00669</name>
</gene>
<evidence type="ECO:0008006" key="4">
    <source>
        <dbReference type="Google" id="ProtNLM"/>
    </source>
</evidence>
<dbReference type="GeneID" id="98641958"/>
<organism evidence="2 3">
    <name type="scientific">Xanthomarina gelatinilytica</name>
    <dbReference type="NCBI Taxonomy" id="1137281"/>
    <lineage>
        <taxon>Bacteria</taxon>
        <taxon>Pseudomonadati</taxon>
        <taxon>Bacteroidota</taxon>
        <taxon>Flavobacteriia</taxon>
        <taxon>Flavobacteriales</taxon>
        <taxon>Flavobacteriaceae</taxon>
        <taxon>Xanthomarina</taxon>
    </lineage>
</organism>
<keyword evidence="3" id="KW-1185">Reference proteome</keyword>
<dbReference type="Proteomes" id="UP000012024">
    <property type="component" value="Unassembled WGS sequence"/>
</dbReference>
<dbReference type="PATRIC" id="fig|1137281.3.peg.2103"/>
<feature type="transmembrane region" description="Helical" evidence="1">
    <location>
        <begin position="74"/>
        <end position="94"/>
    </location>
</feature>
<comment type="caution">
    <text evidence="2">The sequence shown here is derived from an EMBL/GenBank/DDBJ whole genome shotgun (WGS) entry which is preliminary data.</text>
</comment>
<dbReference type="Gene3D" id="1.25.40.10">
    <property type="entry name" value="Tetratricopeptide repeat domain"/>
    <property type="match status" value="1"/>
</dbReference>
<evidence type="ECO:0000313" key="2">
    <source>
        <dbReference type="EMBL" id="EMQ94386.1"/>
    </source>
</evidence>
<reference evidence="2 3" key="1">
    <citation type="submission" date="2012-12" db="EMBL/GenBank/DDBJ databases">
        <title>Genome assembly of Formosa sp. AK20.</title>
        <authorList>
            <person name="Kumar R."/>
            <person name="Khatri I."/>
            <person name="Vaidya B."/>
            <person name="Subramanian S."/>
            <person name="Pinnaka A."/>
        </authorList>
    </citation>
    <scope>NUCLEOTIDE SEQUENCE [LARGE SCALE GENOMIC DNA]</scope>
    <source>
        <strain evidence="2 3">AK20</strain>
    </source>
</reference>
<name>M7MH28_9FLAO</name>
<sequence length="239" mass="27769">MNNQELLYHYFSNSLTPEQESVFKKLLETDAEFKAEFEFEKGLQKAIKSHETDRLKAMLNEVETKINKRHNTVFNYRNLAIAASIAILFGWFGYNTFFSTNYSSLYEDNFTEYPNTVYTITRSDDANSIEREAFVAYETKNYQTAIEKFEALSADETKDYLNFYKAQAYLGMDNIQEAKGLFQQVVAKNESFVAEATWYLALIAIKEKDKSLAVSYLEHLMANYSYNKDKAQALLKELN</sequence>
<dbReference type="eggNOG" id="COG4783">
    <property type="taxonomic scope" value="Bacteria"/>
</dbReference>
<dbReference type="RefSeq" id="WP_007650416.1">
    <property type="nucleotide sequence ID" value="NZ_ANLA01000016.1"/>
</dbReference>
<accession>M7MH28</accession>
<dbReference type="AlphaFoldDB" id="M7MH28"/>
<keyword evidence="1" id="KW-0472">Membrane</keyword>
<protein>
    <recommendedName>
        <fullName evidence="4">Tetratricopeptide repeat protein</fullName>
    </recommendedName>
</protein>
<dbReference type="EMBL" id="ANLA01000016">
    <property type="protein sequence ID" value="EMQ94386.1"/>
    <property type="molecule type" value="Genomic_DNA"/>
</dbReference>
<keyword evidence="1" id="KW-0812">Transmembrane</keyword>
<dbReference type="InterPro" id="IPR011990">
    <property type="entry name" value="TPR-like_helical_dom_sf"/>
</dbReference>
<evidence type="ECO:0000256" key="1">
    <source>
        <dbReference type="SAM" id="Phobius"/>
    </source>
</evidence>
<keyword evidence="1" id="KW-1133">Transmembrane helix</keyword>
<evidence type="ECO:0000313" key="3">
    <source>
        <dbReference type="Proteomes" id="UP000012024"/>
    </source>
</evidence>
<proteinExistence type="predicted"/>